<dbReference type="EMBL" id="BAAARV010000083">
    <property type="protein sequence ID" value="GAA2377706.1"/>
    <property type="molecule type" value="Genomic_DNA"/>
</dbReference>
<dbReference type="PANTHER" id="PTHR22602">
    <property type="entry name" value="TRANSFERASE CAF17, MITOCHONDRIAL-RELATED"/>
    <property type="match status" value="1"/>
</dbReference>
<dbReference type="InterPro" id="IPR017703">
    <property type="entry name" value="YgfZ/GCV_T_CS"/>
</dbReference>
<keyword evidence="1" id="KW-0809">Transit peptide</keyword>
<evidence type="ECO:0000259" key="2">
    <source>
        <dbReference type="Pfam" id="PF01571"/>
    </source>
</evidence>
<dbReference type="PIRSF" id="PIRSF006487">
    <property type="entry name" value="GcvT"/>
    <property type="match status" value="1"/>
</dbReference>
<dbReference type="Pfam" id="PF01571">
    <property type="entry name" value="GCV_T"/>
    <property type="match status" value="1"/>
</dbReference>
<dbReference type="InterPro" id="IPR045179">
    <property type="entry name" value="YgfZ/GcvT"/>
</dbReference>
<protein>
    <submittedName>
        <fullName evidence="3">Folate-binding protein YgfZ</fullName>
    </submittedName>
</protein>
<evidence type="ECO:0000313" key="4">
    <source>
        <dbReference type="Proteomes" id="UP001501444"/>
    </source>
</evidence>
<dbReference type="NCBIfam" id="TIGR03317">
    <property type="entry name" value="ygfZ_signature"/>
    <property type="match status" value="1"/>
</dbReference>
<sequence>MSAVPVAALDPTDPDAGAVAHYGDPAREQRVLDTAAGLVDRSHRGVLAIPGADRLGWLHSLTTQHLTGLAPMTGSELLVLSPHGHVEHHATLTDDGTATWLDTGDAPGLLGFLERMRFLMRVEPAEVTADWALLSIVGPQTDEALISLGVGPLLPPDLLAVPEAKFATGSVPSRPTVVYSAAALADGGWARRMAYGADLLVPRQTVPEITDALGLPPAGIWAFEALRVAARRPRAGFETDHRTLPAEVGWTGPAVHLEKGCYRGQETIARVHHLGRPPRKLVLLHLDGITTDELPARHTPITLEGSDRPVGFVGTAARHYELGTIALAVVKQNLTPDSVLHVGPSTAAIDPEA</sequence>
<proteinExistence type="predicted"/>
<dbReference type="SUPFAM" id="SSF103025">
    <property type="entry name" value="Folate-binding domain"/>
    <property type="match status" value="1"/>
</dbReference>
<gene>
    <name evidence="3" type="ORF">GCM10010170_083020</name>
</gene>
<feature type="domain" description="GCVT N-terminal" evidence="2">
    <location>
        <begin position="26"/>
        <end position="250"/>
    </location>
</feature>
<dbReference type="PANTHER" id="PTHR22602:SF0">
    <property type="entry name" value="TRANSFERASE CAF17, MITOCHONDRIAL-RELATED"/>
    <property type="match status" value="1"/>
</dbReference>
<evidence type="ECO:0000256" key="1">
    <source>
        <dbReference type="ARBA" id="ARBA00022946"/>
    </source>
</evidence>
<organism evidence="3 4">
    <name type="scientific">Dactylosporangium salmoneum</name>
    <dbReference type="NCBI Taxonomy" id="53361"/>
    <lineage>
        <taxon>Bacteria</taxon>
        <taxon>Bacillati</taxon>
        <taxon>Actinomycetota</taxon>
        <taxon>Actinomycetes</taxon>
        <taxon>Micromonosporales</taxon>
        <taxon>Micromonosporaceae</taxon>
        <taxon>Dactylosporangium</taxon>
    </lineage>
</organism>
<dbReference type="Proteomes" id="UP001501444">
    <property type="component" value="Unassembled WGS sequence"/>
</dbReference>
<evidence type="ECO:0000313" key="3">
    <source>
        <dbReference type="EMBL" id="GAA2377706.1"/>
    </source>
</evidence>
<dbReference type="InterPro" id="IPR006222">
    <property type="entry name" value="GCVT_N"/>
</dbReference>
<dbReference type="InterPro" id="IPR027266">
    <property type="entry name" value="TrmE/GcvT-like"/>
</dbReference>
<name>A0ABP5UE18_9ACTN</name>
<accession>A0ABP5UE18</accession>
<dbReference type="RefSeq" id="WP_344618142.1">
    <property type="nucleotide sequence ID" value="NZ_BAAARV010000083.1"/>
</dbReference>
<comment type="caution">
    <text evidence="3">The sequence shown here is derived from an EMBL/GenBank/DDBJ whole genome shotgun (WGS) entry which is preliminary data.</text>
</comment>
<keyword evidence="4" id="KW-1185">Reference proteome</keyword>
<dbReference type="Gene3D" id="3.30.1360.120">
    <property type="entry name" value="Probable tRNA modification gtpase trme, domain 1"/>
    <property type="match status" value="1"/>
</dbReference>
<reference evidence="4" key="1">
    <citation type="journal article" date="2019" name="Int. J. Syst. Evol. Microbiol.">
        <title>The Global Catalogue of Microorganisms (GCM) 10K type strain sequencing project: providing services to taxonomists for standard genome sequencing and annotation.</title>
        <authorList>
            <consortium name="The Broad Institute Genomics Platform"/>
            <consortium name="The Broad Institute Genome Sequencing Center for Infectious Disease"/>
            <person name="Wu L."/>
            <person name="Ma J."/>
        </authorList>
    </citation>
    <scope>NUCLEOTIDE SEQUENCE [LARGE SCALE GENOMIC DNA]</scope>
    <source>
        <strain evidence="4">JCM 3272</strain>
    </source>
</reference>